<feature type="transmembrane region" description="Helical" evidence="1">
    <location>
        <begin position="7"/>
        <end position="29"/>
    </location>
</feature>
<evidence type="ECO:0000313" key="3">
    <source>
        <dbReference type="Proteomes" id="UP001521074"/>
    </source>
</evidence>
<keyword evidence="1" id="KW-0472">Membrane</keyword>
<evidence type="ECO:0000256" key="1">
    <source>
        <dbReference type="SAM" id="Phobius"/>
    </source>
</evidence>
<comment type="caution">
    <text evidence="2">The sequence shown here is derived from an EMBL/GenBank/DDBJ whole genome shotgun (WGS) entry which is preliminary data.</text>
</comment>
<keyword evidence="1" id="KW-1133">Transmembrane helix</keyword>
<dbReference type="RefSeq" id="WP_232877524.1">
    <property type="nucleotide sequence ID" value="NZ_JAJSOJ010000025.1"/>
</dbReference>
<keyword evidence="1" id="KW-0812">Transmembrane</keyword>
<accession>A0ABS8VTD6</accession>
<evidence type="ECO:0000313" key="2">
    <source>
        <dbReference type="EMBL" id="MCE0743925.1"/>
    </source>
</evidence>
<sequence length="88" mass="9598">MKRYIVMLWVGYGLIGLASLMLCVEIWKGLFLAESLADEKTVRLLATEFGLLGTGSGMIAVAFSLLFGPRAKTHLAVRSCPHRSRVTG</sequence>
<dbReference type="Proteomes" id="UP001521074">
    <property type="component" value="Unassembled WGS sequence"/>
</dbReference>
<name>A0ABS8VTD6_9PROT</name>
<dbReference type="EMBL" id="JAJSOJ010000025">
    <property type="protein sequence ID" value="MCE0743925.1"/>
    <property type="molecule type" value="Genomic_DNA"/>
</dbReference>
<feature type="transmembrane region" description="Helical" evidence="1">
    <location>
        <begin position="49"/>
        <end position="68"/>
    </location>
</feature>
<organism evidence="2 3">
    <name type="scientific">Acetobacter sicerae</name>
    <dbReference type="NCBI Taxonomy" id="85325"/>
    <lineage>
        <taxon>Bacteria</taxon>
        <taxon>Pseudomonadati</taxon>
        <taxon>Pseudomonadota</taxon>
        <taxon>Alphaproteobacteria</taxon>
        <taxon>Acetobacterales</taxon>
        <taxon>Acetobacteraceae</taxon>
        <taxon>Acetobacter</taxon>
    </lineage>
</organism>
<protein>
    <submittedName>
        <fullName evidence="2">Uncharacterized protein</fullName>
    </submittedName>
</protein>
<keyword evidence="3" id="KW-1185">Reference proteome</keyword>
<proteinExistence type="predicted"/>
<reference evidence="2 3" key="1">
    <citation type="submission" date="2021-12" db="EMBL/GenBank/DDBJ databases">
        <title>Genome sequence of Acetobacter sicerae DmPark20a_162.</title>
        <authorList>
            <person name="Chaston J.M."/>
        </authorList>
    </citation>
    <scope>NUCLEOTIDE SEQUENCE [LARGE SCALE GENOMIC DNA]</scope>
    <source>
        <strain evidence="2 3">DmPark20a_162</strain>
    </source>
</reference>
<gene>
    <name evidence="2" type="ORF">LWC05_08520</name>
</gene>